<sequence>MKKIFGTLLLIAAFVSLAATSISTPPPMHSLEGTWELQSFCNYDSNEVADTIKPVDGYRQVKMYYDGHVMWSRTDPNDTIGRFGYGQYQITMDELIEVIEYGDYYFMENLGSNREFRFELVVGDGTYSQITIDEEGKRTFSENYKRVE</sequence>
<evidence type="ECO:0000313" key="2">
    <source>
        <dbReference type="EMBL" id="SFR31297.1"/>
    </source>
</evidence>
<accession>A0A1I6FNB1</accession>
<name>A0A1I6FNB1_9FLAO</name>
<keyword evidence="1" id="KW-0732">Signal</keyword>
<reference evidence="2 3" key="1">
    <citation type="submission" date="2016-10" db="EMBL/GenBank/DDBJ databases">
        <authorList>
            <person name="de Groot N.N."/>
        </authorList>
    </citation>
    <scope>NUCLEOTIDE SEQUENCE [LARGE SCALE GENOMIC DNA]</scope>
    <source>
        <strain evidence="2 3">DSM 21019</strain>
    </source>
</reference>
<dbReference type="RefSeq" id="WP_177218231.1">
    <property type="nucleotide sequence ID" value="NZ_FOYQ01000001.1"/>
</dbReference>
<evidence type="ECO:0008006" key="4">
    <source>
        <dbReference type="Google" id="ProtNLM"/>
    </source>
</evidence>
<evidence type="ECO:0000256" key="1">
    <source>
        <dbReference type="SAM" id="SignalP"/>
    </source>
</evidence>
<dbReference type="AlphaFoldDB" id="A0A1I6FNB1"/>
<protein>
    <recommendedName>
        <fullName evidence="4">Lipocalin-like domain-containing protein</fullName>
    </recommendedName>
</protein>
<dbReference type="EMBL" id="FOYQ01000001">
    <property type="protein sequence ID" value="SFR31297.1"/>
    <property type="molecule type" value="Genomic_DNA"/>
</dbReference>
<keyword evidence="3" id="KW-1185">Reference proteome</keyword>
<dbReference type="STRING" id="400055.SAMN04490243_0124"/>
<feature type="signal peptide" evidence="1">
    <location>
        <begin position="1"/>
        <end position="18"/>
    </location>
</feature>
<feature type="chain" id="PRO_5011722747" description="Lipocalin-like domain-containing protein" evidence="1">
    <location>
        <begin position="19"/>
        <end position="148"/>
    </location>
</feature>
<dbReference type="Proteomes" id="UP000199534">
    <property type="component" value="Unassembled WGS sequence"/>
</dbReference>
<organism evidence="2 3">
    <name type="scientific">Robiginitalea myxolifaciens</name>
    <dbReference type="NCBI Taxonomy" id="400055"/>
    <lineage>
        <taxon>Bacteria</taxon>
        <taxon>Pseudomonadati</taxon>
        <taxon>Bacteroidota</taxon>
        <taxon>Flavobacteriia</taxon>
        <taxon>Flavobacteriales</taxon>
        <taxon>Flavobacteriaceae</taxon>
        <taxon>Robiginitalea</taxon>
    </lineage>
</organism>
<dbReference type="Gene3D" id="2.40.128.490">
    <property type="entry name" value="Uncharacterised protein PF14869, DUF4488"/>
    <property type="match status" value="1"/>
</dbReference>
<gene>
    <name evidence="2" type="ORF">SAMN04490243_0124</name>
</gene>
<proteinExistence type="predicted"/>
<evidence type="ECO:0000313" key="3">
    <source>
        <dbReference type="Proteomes" id="UP000199534"/>
    </source>
</evidence>